<proteinExistence type="predicted"/>
<evidence type="ECO:0000313" key="7">
    <source>
        <dbReference type="EMBL" id="MED6206390.1"/>
    </source>
</evidence>
<dbReference type="InterPro" id="IPR003657">
    <property type="entry name" value="WRKY_dom"/>
</dbReference>
<name>A0ABU6YAM0_9FABA</name>
<keyword evidence="8" id="KW-1185">Reference proteome</keyword>
<evidence type="ECO:0000256" key="4">
    <source>
        <dbReference type="ARBA" id="ARBA00023163"/>
    </source>
</evidence>
<dbReference type="SMART" id="SM00774">
    <property type="entry name" value="WRKY"/>
    <property type="match status" value="1"/>
</dbReference>
<evidence type="ECO:0000313" key="8">
    <source>
        <dbReference type="Proteomes" id="UP001341840"/>
    </source>
</evidence>
<evidence type="ECO:0000256" key="5">
    <source>
        <dbReference type="ARBA" id="ARBA00023242"/>
    </source>
</evidence>
<gene>
    <name evidence="7" type="ORF">PIB30_026335</name>
</gene>
<keyword evidence="5" id="KW-0539">Nucleus</keyword>
<comment type="subcellular location">
    <subcellularLocation>
        <location evidence="1">Nucleus</location>
    </subcellularLocation>
</comment>
<comment type="caution">
    <text evidence="7">The sequence shown here is derived from an EMBL/GenBank/DDBJ whole genome shotgun (WGS) entry which is preliminary data.</text>
</comment>
<evidence type="ECO:0000256" key="3">
    <source>
        <dbReference type="ARBA" id="ARBA00023125"/>
    </source>
</evidence>
<dbReference type="EMBL" id="JASCZI010241754">
    <property type="protein sequence ID" value="MED6206390.1"/>
    <property type="molecule type" value="Genomic_DNA"/>
</dbReference>
<dbReference type="InterPro" id="IPR036576">
    <property type="entry name" value="WRKY_dom_sf"/>
</dbReference>
<protein>
    <recommendedName>
        <fullName evidence="6">WRKY domain-containing protein</fullName>
    </recommendedName>
</protein>
<dbReference type="InterPro" id="IPR044810">
    <property type="entry name" value="WRKY_plant"/>
</dbReference>
<dbReference type="SUPFAM" id="SSF118290">
    <property type="entry name" value="WRKY DNA-binding domain"/>
    <property type="match status" value="1"/>
</dbReference>
<reference evidence="7 8" key="1">
    <citation type="journal article" date="2023" name="Plants (Basel)">
        <title>Bridging the Gap: Combining Genomics and Transcriptomics Approaches to Understand Stylosanthes scabra, an Orphan Legume from the Brazilian Caatinga.</title>
        <authorList>
            <person name="Ferreira-Neto J.R.C."/>
            <person name="da Silva M.D."/>
            <person name="Binneck E."/>
            <person name="de Melo N.F."/>
            <person name="da Silva R.H."/>
            <person name="de Melo A.L.T.M."/>
            <person name="Pandolfi V."/>
            <person name="Bustamante F.O."/>
            <person name="Brasileiro-Vidal A.C."/>
            <person name="Benko-Iseppon A.M."/>
        </authorList>
    </citation>
    <scope>NUCLEOTIDE SEQUENCE [LARGE SCALE GENOMIC DNA]</scope>
    <source>
        <tissue evidence="7">Leaves</tissue>
    </source>
</reference>
<sequence length="351" mass="40651">MENHHHYSSKERRETMEQELLRGRDVANQLLQVLVHRSNNNDDEQGLMLILPFAEDLVHQVLRSFTNTLLLLNTSNNNNNNHNNSNIDDAIFPITVRDSSSSSSSPPSCQKHEDLDMACKSFRTKDRRGRYKRKSTAPTWERDNPILFEDGHAWRKYGQKKTINSKFLRSYYRCSHKYEEGCPAIKHVQRIQENPPLYRTSYYGHHTCKNTLYNNDESFILEHESKSSMFLSFNNNNNNKSIITASSKAEQISSPTFRSSTKQEPVELVIHDDHRSQLYDDQYEVDLEYSRHVVAKLSSSSLSPSCIDDNTSTLHKFDDNSYYDSAGGWDLDFDGLACFGDQDQIMIMQEV</sequence>
<accession>A0ABU6YAM0</accession>
<dbReference type="PANTHER" id="PTHR31282">
    <property type="entry name" value="WRKY TRANSCRIPTION FACTOR 21-RELATED"/>
    <property type="match status" value="1"/>
</dbReference>
<evidence type="ECO:0000256" key="2">
    <source>
        <dbReference type="ARBA" id="ARBA00023015"/>
    </source>
</evidence>
<dbReference type="Pfam" id="PF03106">
    <property type="entry name" value="WRKY"/>
    <property type="match status" value="1"/>
</dbReference>
<dbReference type="Gene3D" id="2.20.25.80">
    <property type="entry name" value="WRKY domain"/>
    <property type="match status" value="1"/>
</dbReference>
<evidence type="ECO:0000256" key="1">
    <source>
        <dbReference type="ARBA" id="ARBA00004123"/>
    </source>
</evidence>
<dbReference type="Proteomes" id="UP001341840">
    <property type="component" value="Unassembled WGS sequence"/>
</dbReference>
<keyword evidence="2" id="KW-0805">Transcription regulation</keyword>
<feature type="domain" description="WRKY" evidence="6">
    <location>
        <begin position="143"/>
        <end position="206"/>
    </location>
</feature>
<keyword evidence="4" id="KW-0804">Transcription</keyword>
<organism evidence="7 8">
    <name type="scientific">Stylosanthes scabra</name>
    <dbReference type="NCBI Taxonomy" id="79078"/>
    <lineage>
        <taxon>Eukaryota</taxon>
        <taxon>Viridiplantae</taxon>
        <taxon>Streptophyta</taxon>
        <taxon>Embryophyta</taxon>
        <taxon>Tracheophyta</taxon>
        <taxon>Spermatophyta</taxon>
        <taxon>Magnoliopsida</taxon>
        <taxon>eudicotyledons</taxon>
        <taxon>Gunneridae</taxon>
        <taxon>Pentapetalae</taxon>
        <taxon>rosids</taxon>
        <taxon>fabids</taxon>
        <taxon>Fabales</taxon>
        <taxon>Fabaceae</taxon>
        <taxon>Papilionoideae</taxon>
        <taxon>50 kb inversion clade</taxon>
        <taxon>dalbergioids sensu lato</taxon>
        <taxon>Dalbergieae</taxon>
        <taxon>Pterocarpus clade</taxon>
        <taxon>Stylosanthes</taxon>
    </lineage>
</organism>
<keyword evidence="3" id="KW-0238">DNA-binding</keyword>
<dbReference type="PROSITE" id="PS50811">
    <property type="entry name" value="WRKY"/>
    <property type="match status" value="1"/>
</dbReference>
<evidence type="ECO:0000259" key="6">
    <source>
        <dbReference type="PROSITE" id="PS50811"/>
    </source>
</evidence>